<keyword evidence="2" id="KW-1185">Reference proteome</keyword>
<dbReference type="Proteomes" id="UP001139981">
    <property type="component" value="Unassembled WGS sequence"/>
</dbReference>
<accession>A0ACC1LTJ0</accession>
<evidence type="ECO:0000313" key="1">
    <source>
        <dbReference type="EMBL" id="KAJ2880970.1"/>
    </source>
</evidence>
<reference evidence="1" key="1">
    <citation type="submission" date="2022-07" db="EMBL/GenBank/DDBJ databases">
        <title>Phylogenomic reconstructions and comparative analyses of Kickxellomycotina fungi.</title>
        <authorList>
            <person name="Reynolds N.K."/>
            <person name="Stajich J.E."/>
            <person name="Barry K."/>
            <person name="Grigoriev I.V."/>
            <person name="Crous P."/>
            <person name="Smith M.E."/>
        </authorList>
    </citation>
    <scope>NUCLEOTIDE SEQUENCE</scope>
    <source>
        <strain evidence="1">CBS 190363</strain>
    </source>
</reference>
<sequence>MGGRSGRQVPPGLTSITRTAAAVDDDEGQWFNLNSTNLAPAVSSGISGSPVPLAQQLAAYTMSDDNDDGSNMEVVDGGQLEPSLSSLPSLSSSSESGRPLMTSVKRRRATSGSGSVSDNKSNSQSVLEGVFIDHSEGDELRWRGVSRRAMMRMARERREARKVLQHMA</sequence>
<proteinExistence type="predicted"/>
<protein>
    <submittedName>
        <fullName evidence="1">Uncharacterized protein</fullName>
    </submittedName>
</protein>
<dbReference type="EMBL" id="JANBVB010003015">
    <property type="protein sequence ID" value="KAJ2880970.1"/>
    <property type="molecule type" value="Genomic_DNA"/>
</dbReference>
<comment type="caution">
    <text evidence="1">The sequence shown here is derived from an EMBL/GenBank/DDBJ whole genome shotgun (WGS) entry which is preliminary data.</text>
</comment>
<feature type="non-terminal residue" evidence="1">
    <location>
        <position position="168"/>
    </location>
</feature>
<organism evidence="1 2">
    <name type="scientific">Coemansia aciculifera</name>
    <dbReference type="NCBI Taxonomy" id="417176"/>
    <lineage>
        <taxon>Eukaryota</taxon>
        <taxon>Fungi</taxon>
        <taxon>Fungi incertae sedis</taxon>
        <taxon>Zoopagomycota</taxon>
        <taxon>Kickxellomycotina</taxon>
        <taxon>Kickxellomycetes</taxon>
        <taxon>Kickxellales</taxon>
        <taxon>Kickxellaceae</taxon>
        <taxon>Coemansia</taxon>
    </lineage>
</organism>
<evidence type="ECO:0000313" key="2">
    <source>
        <dbReference type="Proteomes" id="UP001139981"/>
    </source>
</evidence>
<gene>
    <name evidence="1" type="ORF">IWW38_005866</name>
</gene>
<name>A0ACC1LTJ0_9FUNG</name>